<dbReference type="OrthoDB" id="9815222at2"/>
<evidence type="ECO:0000313" key="5">
    <source>
        <dbReference type="EMBL" id="AWN34399.1"/>
    </source>
</evidence>
<feature type="domain" description="Helicase ATP-binding" evidence="3">
    <location>
        <begin position="84"/>
        <end position="267"/>
    </location>
</feature>
<dbReference type="GO" id="GO:0036297">
    <property type="term" value="P:interstrand cross-link repair"/>
    <property type="evidence" value="ECO:0007669"/>
    <property type="project" value="TreeGrafter"/>
</dbReference>
<dbReference type="PROSITE" id="PS51194">
    <property type="entry name" value="HELICASE_CTER"/>
    <property type="match status" value="1"/>
</dbReference>
<reference evidence="5 6" key="1">
    <citation type="submission" date="2018-05" db="EMBL/GenBank/DDBJ databases">
        <title>Complete Genome Sequence of Methylobacterium sp. 17Sr1-43.</title>
        <authorList>
            <person name="Srinivasan S."/>
        </authorList>
    </citation>
    <scope>NUCLEOTIDE SEQUENCE [LARGE SCALE GENOMIC DNA]</scope>
    <source>
        <strain evidence="5 6">17Sr1-43</strain>
    </source>
</reference>
<dbReference type="GO" id="GO:0006289">
    <property type="term" value="P:nucleotide-excision repair"/>
    <property type="evidence" value="ECO:0007669"/>
    <property type="project" value="TreeGrafter"/>
</dbReference>
<dbReference type="RefSeq" id="WP_109949540.1">
    <property type="nucleotide sequence ID" value="NZ_CP029551.1"/>
</dbReference>
<dbReference type="SMART" id="SM00487">
    <property type="entry name" value="DEXDc"/>
    <property type="match status" value="1"/>
</dbReference>
<dbReference type="InterPro" id="IPR011545">
    <property type="entry name" value="DEAD/DEAH_box_helicase_dom"/>
</dbReference>
<dbReference type="InterPro" id="IPR027417">
    <property type="entry name" value="P-loop_NTPase"/>
</dbReference>
<keyword evidence="1" id="KW-0547">Nucleotide-binding</keyword>
<dbReference type="PANTHER" id="PTHR47957">
    <property type="entry name" value="ATP-DEPENDENT HELICASE HRQ1"/>
    <property type="match status" value="1"/>
</dbReference>
<gene>
    <name evidence="5" type="ORF">DK427_00435</name>
</gene>
<dbReference type="KEGG" id="meti:DK427_00435"/>
<sequence>MLPSILARQVRNGVEDQLRASFSPSTKGFRGLVDRFVDELDSLAKGPWLSLDMPFRRSDRAGEFFPAIPLGFRPYKHQERAFERLSAARPLSTLVATGTGSGKTECFLLPILDGCLRAKPVKGIKAILIYPMNALATDQARRIARLVADNPALKGLRVGIYADEKPKKPSTSMTREGVIDSREALVSDPPDILLTNYKMLDYMLVRPDEREIWSLNGPETLRYLVVDELHTFDGAQGTDLASLVRRLKARLGMRRGDLCCVGTSATLGGPEALGDLVAYAEEIFDEPFDRAAVVLEDRQSVMEYLQPVQVSSLDVPAETEVLGIARAIDDLAPADLLARTYHAWFGGEAPPDLAGTAGRIALGEMVDGHLFFQNLLKVLQGRPTSYVAIRDGLRGNRLYRAFGDSYLDALLDTLTALIAHARRTYPDAVDAAGHPVPLPFFSVRHQLWVRELRRMVATVEDTPLLRHHDDLGLDEQRRALPVVHCRSCGGAGWATTLANDDRRPISAEPKDVYQSYFGYSDRLRFVFREVPVSRTRKVVGQTRPVWLCTKCLVPTEAEAKPEGGCTSCKAEPDALIQAYIHKPGRLTDERFRVDHDCPFCGSPSGMGILGAQAVTLVSGMTGTIFGSEHNDDPKLLTFSDSVQDAAHRAAVLQARNATNVFRAGLSRFVCEKVDTDLKTLFDEVPGALHRALGPGKGTDDFVATYLPADMEWRRDYRLLLSEDMLDRTSLLPKYLGQRLTWEALAELTFRSRLGATVERTGLVAPHVEPALVERALGNFMARMGDEAGMPAHLTEAEVRHFVLGTLDHMRARGAVFDDVTRMFAQREANWFAVTRAHENGKSLPQYAPSAPRPVFPSNRVMKGFEPVASDAVGGWYVPWFHKCFDHALTLTGTLYRDAYALLFRVLEHQGVVERVAIGTGRDPSVSAAWGLRPEAVRAYSETALLRCNACGNDHRIPTALGGAWAGMRCTRVGCDGALQHDTADDRGRYRTSLLTKGRIKRVLAAEHTSLLGREERLRVESRFMTGSPRTWYPNLLSATPTLEMGINIGDLSTLVLCSVPPEQQNYVQRIGRTGRRDGNSLNVTVANGRPHDMWYWVDPQEMISGKVKTPGVHLKAVAILRRQFAAYTLDCWVAEQGSGIRGYGKVGDALKAIQAGNRNAFPLYWFDFVQANAERLFEGFCRLFPRVRDDSETTAILHAFAVGGEREGLTHLVASEYADVAHEVTSVQQRISACTTMETKAKAMVPPPLDLQERVTALKAEKRALARIRDGIRDGDNLGFLTDRGVLPNYAFPEQGVTLKSVLYRSDTAPDEENEPVVTEYMRPAAAALAEFAPSAVFYADGKKLKIDQVDLSASPIEHWRVCPDCTHMAVAEASTTEAPCPSCGSAMWADVGSRRPMIRLKQVLAVGSERGSRIGDDADERDRHFFDRDYLPAFERDQVGAAYAVEDAVLPFAYEHLRRCTFREVNFGERGDNPSGQKVAGERRHGHGFSMCRSCGKVQEANEIRRLRRDGSKVGLHVPRCQEIKSESDDTYVSVVYLYREFTSEAVRMLLPLAKSSDDNAVKSLRAAIDLGLRLHFRGKVDHLRSSLVETKEGPLSRRHLYVYDTVPGGTGYLKQLANKPEEFRDVFAGALAHMRDCVCNSDPRKDGCPRCLRSHAATFGRGEISRDLASGILSEILAGWDGLHAIATVSDIKLNKALESELEHMFLARFRDAVKAEGGKFTKTVISGKPGYLVSLGAGEWRLEQQVHLHEKFPDVPKTRVDFVLWPTVPGAGRRPVAIYVDGWEWHAARVAADLSARQAIVRSGRAFVWSLTWNDVEKSSAAGGPKHFWDPLAAFPDTLLERLPDGPGRMADLRSVTGEDTFPQFLRYVREADPAAWAARAALLAAGLFLMGARECRDLTTTLDAAERFAGERAREMLEDLEGTAMFGLHVAPNLGCVAAAVPKGWKGQAWPEPDGTAVVVGIEHRASASPGALKAWNGGLRLLNLLQYGARVYVGCPEGMTLEPAPPPKGQDGTPHEDAAAWDDVEKWVSPELLDAVRALRAKTPPVPAPEVLYEVEGADGEVAGNLELAWPAARHGVVLEEAQAGLFLGWTVVVYTGSEDIFADAMGEAA</sequence>
<dbReference type="GO" id="GO:0005524">
    <property type="term" value="F:ATP binding"/>
    <property type="evidence" value="ECO:0007669"/>
    <property type="project" value="UniProtKB-KW"/>
</dbReference>
<dbReference type="PANTHER" id="PTHR47957:SF3">
    <property type="entry name" value="ATP-DEPENDENT HELICASE HRQ1"/>
    <property type="match status" value="1"/>
</dbReference>
<dbReference type="PROSITE" id="PS51192">
    <property type="entry name" value="HELICASE_ATP_BIND_1"/>
    <property type="match status" value="1"/>
</dbReference>
<keyword evidence="2" id="KW-0067">ATP-binding</keyword>
<dbReference type="Pfam" id="PF00271">
    <property type="entry name" value="Helicase_C"/>
    <property type="match status" value="1"/>
</dbReference>
<name>A0A2U8VL71_9HYPH</name>
<evidence type="ECO:0000256" key="1">
    <source>
        <dbReference type="ARBA" id="ARBA00022741"/>
    </source>
</evidence>
<dbReference type="Pfam" id="PF09369">
    <property type="entry name" value="MZB"/>
    <property type="match status" value="1"/>
</dbReference>
<dbReference type="InterPro" id="IPR001650">
    <property type="entry name" value="Helicase_C-like"/>
</dbReference>
<feature type="domain" description="Helicase C-terminal" evidence="4">
    <location>
        <begin position="961"/>
        <end position="1118"/>
    </location>
</feature>
<accession>A0A2U8VL71</accession>
<dbReference type="GO" id="GO:0043138">
    <property type="term" value="F:3'-5' DNA helicase activity"/>
    <property type="evidence" value="ECO:0007669"/>
    <property type="project" value="TreeGrafter"/>
</dbReference>
<evidence type="ECO:0000259" key="4">
    <source>
        <dbReference type="PROSITE" id="PS51194"/>
    </source>
</evidence>
<dbReference type="Proteomes" id="UP000246058">
    <property type="component" value="Chromosome"/>
</dbReference>
<dbReference type="SMART" id="SM00490">
    <property type="entry name" value="HELICc"/>
    <property type="match status" value="1"/>
</dbReference>
<dbReference type="Gene3D" id="3.40.50.300">
    <property type="entry name" value="P-loop containing nucleotide triphosphate hydrolases"/>
    <property type="match status" value="2"/>
</dbReference>
<organism evidence="5 6">
    <name type="scientific">Methylobacterium radiodurans</name>
    <dbReference type="NCBI Taxonomy" id="2202828"/>
    <lineage>
        <taxon>Bacteria</taxon>
        <taxon>Pseudomonadati</taxon>
        <taxon>Pseudomonadota</taxon>
        <taxon>Alphaproteobacteria</taxon>
        <taxon>Hyphomicrobiales</taxon>
        <taxon>Methylobacteriaceae</taxon>
        <taxon>Methylobacterium</taxon>
    </lineage>
</organism>
<dbReference type="InterPro" id="IPR014001">
    <property type="entry name" value="Helicase_ATP-bd"/>
</dbReference>
<keyword evidence="6" id="KW-1185">Reference proteome</keyword>
<evidence type="ECO:0000256" key="2">
    <source>
        <dbReference type="ARBA" id="ARBA00022840"/>
    </source>
</evidence>
<dbReference type="Pfam" id="PF00270">
    <property type="entry name" value="DEAD"/>
    <property type="match status" value="1"/>
</dbReference>
<dbReference type="EMBL" id="CP029551">
    <property type="protein sequence ID" value="AWN34399.1"/>
    <property type="molecule type" value="Genomic_DNA"/>
</dbReference>
<evidence type="ECO:0008006" key="7">
    <source>
        <dbReference type="Google" id="ProtNLM"/>
    </source>
</evidence>
<dbReference type="InterPro" id="IPR018973">
    <property type="entry name" value="MZB"/>
</dbReference>
<protein>
    <recommendedName>
        <fullName evidence="7">DEAD/DEAH box helicase domain protein</fullName>
    </recommendedName>
</protein>
<proteinExistence type="predicted"/>
<dbReference type="GO" id="GO:0003676">
    <property type="term" value="F:nucleic acid binding"/>
    <property type="evidence" value="ECO:0007669"/>
    <property type="project" value="InterPro"/>
</dbReference>
<evidence type="ECO:0000313" key="6">
    <source>
        <dbReference type="Proteomes" id="UP000246058"/>
    </source>
</evidence>
<dbReference type="SUPFAM" id="SSF52540">
    <property type="entry name" value="P-loop containing nucleoside triphosphate hydrolases"/>
    <property type="match status" value="2"/>
</dbReference>
<evidence type="ECO:0000259" key="3">
    <source>
        <dbReference type="PROSITE" id="PS51192"/>
    </source>
</evidence>